<dbReference type="Gene3D" id="3.30.40.10">
    <property type="entry name" value="Zinc/RING finger domain, C3HC4 (zinc finger)"/>
    <property type="match status" value="1"/>
</dbReference>
<accession>K7UJM2</accession>
<name>K7UJM2_MAIZE</name>
<proteinExistence type="predicted"/>
<evidence type="ECO:0000256" key="1">
    <source>
        <dbReference type="ARBA" id="ARBA00022723"/>
    </source>
</evidence>
<dbReference type="ExpressionAtlas" id="K7UJM2">
    <property type="expression patterns" value="baseline"/>
</dbReference>
<gene>
    <name evidence="5" type="ORF">ZEAMMB73_Zm00001d025741</name>
</gene>
<keyword evidence="2" id="KW-0863">Zinc-finger</keyword>
<dbReference type="PANTHER" id="PTHR45969:SF90">
    <property type="entry name" value="OJ991113_30.9 PROTEIN"/>
    <property type="match status" value="1"/>
</dbReference>
<evidence type="ECO:0000256" key="2">
    <source>
        <dbReference type="ARBA" id="ARBA00022771"/>
    </source>
</evidence>
<dbReference type="AlphaFoldDB" id="K7UJM2"/>
<dbReference type="InterPro" id="IPR001841">
    <property type="entry name" value="Znf_RING"/>
</dbReference>
<keyword evidence="3" id="KW-0862">Zinc</keyword>
<organism evidence="5">
    <name type="scientific">Zea mays</name>
    <name type="common">Maize</name>
    <dbReference type="NCBI Taxonomy" id="4577"/>
    <lineage>
        <taxon>Eukaryota</taxon>
        <taxon>Viridiplantae</taxon>
        <taxon>Streptophyta</taxon>
        <taxon>Embryophyta</taxon>
        <taxon>Tracheophyta</taxon>
        <taxon>Spermatophyta</taxon>
        <taxon>Magnoliopsida</taxon>
        <taxon>Liliopsida</taxon>
        <taxon>Poales</taxon>
        <taxon>Poaceae</taxon>
        <taxon>PACMAD clade</taxon>
        <taxon>Panicoideae</taxon>
        <taxon>Andropogonodae</taxon>
        <taxon>Andropogoneae</taxon>
        <taxon>Tripsacinae</taxon>
        <taxon>Zea</taxon>
    </lineage>
</organism>
<dbReference type="InParanoid" id="K7UJM2"/>
<dbReference type="HOGENOM" id="CLU_1629469_0_0_1"/>
<protein>
    <submittedName>
        <fullName evidence="5">Putative RING zinc finger domain superfamily protein</fullName>
    </submittedName>
</protein>
<dbReference type="GO" id="GO:0008270">
    <property type="term" value="F:zinc ion binding"/>
    <property type="evidence" value="ECO:0007669"/>
    <property type="project" value="UniProtKB-KW"/>
</dbReference>
<evidence type="ECO:0000313" key="5">
    <source>
        <dbReference type="EMBL" id="AQK44454.1"/>
    </source>
</evidence>
<evidence type="ECO:0000256" key="3">
    <source>
        <dbReference type="ARBA" id="ARBA00022833"/>
    </source>
</evidence>
<dbReference type="InterPro" id="IPR013083">
    <property type="entry name" value="Znf_RING/FYVE/PHD"/>
</dbReference>
<dbReference type="SMR" id="K7UJM2"/>
<dbReference type="PaxDb" id="4577-GRMZM2G473607_P01"/>
<dbReference type="PANTHER" id="PTHR45969">
    <property type="entry name" value="RING ZINC FINGER PROTEIN-RELATED"/>
    <property type="match status" value="1"/>
</dbReference>
<dbReference type="SUPFAM" id="SSF57850">
    <property type="entry name" value="RING/U-box"/>
    <property type="match status" value="1"/>
</dbReference>
<reference evidence="5" key="1">
    <citation type="submission" date="2015-12" db="EMBL/GenBank/DDBJ databases">
        <title>Update maize B73 reference genome by single molecule sequencing technologies.</title>
        <authorList>
            <consortium name="Maize Genome Sequencing Project"/>
            <person name="Ware D."/>
        </authorList>
    </citation>
    <scope>NUCLEOTIDE SEQUENCE</scope>
    <source>
        <tissue evidence="5">Seedling</tissue>
    </source>
</reference>
<dbReference type="Pfam" id="PF17123">
    <property type="entry name" value="zf-RING_11"/>
    <property type="match status" value="1"/>
</dbReference>
<evidence type="ECO:0000259" key="4">
    <source>
        <dbReference type="Pfam" id="PF17123"/>
    </source>
</evidence>
<feature type="domain" description="RING-type" evidence="4">
    <location>
        <begin position="98"/>
        <end position="119"/>
    </location>
</feature>
<keyword evidence="1" id="KW-0479">Metal-binding</keyword>
<dbReference type="EMBL" id="CM000786">
    <property type="protein sequence ID" value="AQK44454.1"/>
    <property type="molecule type" value="Genomic_DNA"/>
</dbReference>
<dbReference type="OMA" id="KAWWHSR"/>
<dbReference type="OrthoDB" id="693812at2759"/>
<sequence length="163" mass="18366">MEQSREDDARRNKESETGAKDEMVVYFSIPVFFAIIILAACGVVLADVVTSIWGFAVSSLSSSSSHVKAWWHSRPVLLFRLGGVTTLRQKLNDPFAMCQDSMEPGEKVRTLSCNHMFHYGATVKCQKTLDEWLLKEEMSCPICRGIPHPVLPWKRPPPSLLML</sequence>
<dbReference type="KEGG" id="zma:103641794"/>